<proteinExistence type="predicted"/>
<dbReference type="SUPFAM" id="SSF51735">
    <property type="entry name" value="NAD(P)-binding Rossmann-fold domains"/>
    <property type="match status" value="1"/>
</dbReference>
<dbReference type="Gene3D" id="3.90.25.10">
    <property type="entry name" value="UDP-galactose 4-epimerase, domain 1"/>
    <property type="match status" value="1"/>
</dbReference>
<dbReference type="Proteomes" id="UP000546917">
    <property type="component" value="Unassembled WGS sequence"/>
</dbReference>
<keyword evidence="4" id="KW-1185">Reference proteome</keyword>
<evidence type="ECO:0000259" key="1">
    <source>
        <dbReference type="Pfam" id="PF04321"/>
    </source>
</evidence>
<protein>
    <submittedName>
        <fullName evidence="2">Nucleoside-diphosphate-sugar epimerase</fullName>
    </submittedName>
    <submittedName>
        <fullName evidence="3">Sugar nucleotide-binding protein</fullName>
    </submittedName>
</protein>
<sequence length="266" mass="30515">MSKILILDGDESFGFRFAKDYGDANKIQSLFPLKGIEKFAESLMELHDDYDFIINNFDIPFYSKNKNYIEMNYGIQGLINEKFQNGKKILLSNQLVYSSSSAIKNEESATIPETEYGKAKLKAEELAKGNEHYLIIRRGMTYGKCTYNIYTDILAAIRSKMPIKLNNDIIINPVLNSDLSIGVYKAMRDMDRGIINIAGEETMTLYEFGRKLYYSIRDEPCPFIKSYLGQNLDYSIDSSRAEKLYGLNFTGLEVVDFMDFQTYKGN</sequence>
<dbReference type="InterPro" id="IPR005913">
    <property type="entry name" value="dTDP_dehydrorham_reduct"/>
</dbReference>
<dbReference type="Gene3D" id="3.40.50.720">
    <property type="entry name" value="NAD(P)-binding Rossmann-like Domain"/>
    <property type="match status" value="1"/>
</dbReference>
<dbReference type="Pfam" id="PF04321">
    <property type="entry name" value="RmlD_sub_bind"/>
    <property type="match status" value="1"/>
</dbReference>
<dbReference type="STRING" id="74969.FAD_0496"/>
<gene>
    <name evidence="2" type="ORF">FAD_0496</name>
    <name evidence="3" type="ORF">HLB00_03960</name>
</gene>
<dbReference type="PANTHER" id="PTHR10491:SF4">
    <property type="entry name" value="METHIONINE ADENOSYLTRANSFERASE 2 SUBUNIT BETA"/>
    <property type="match status" value="1"/>
</dbReference>
<dbReference type="OrthoDB" id="57547at2157"/>
<feature type="domain" description="RmlD-like substrate binding" evidence="1">
    <location>
        <begin position="105"/>
        <end position="214"/>
    </location>
</feature>
<dbReference type="RefSeq" id="WP_009887552.1">
    <property type="nucleotide sequence ID" value="NZ_CP015363.1"/>
</dbReference>
<dbReference type="Proteomes" id="UP000192050">
    <property type="component" value="Chromosome"/>
</dbReference>
<evidence type="ECO:0000313" key="5">
    <source>
        <dbReference type="Proteomes" id="UP000546917"/>
    </source>
</evidence>
<evidence type="ECO:0000313" key="4">
    <source>
        <dbReference type="Proteomes" id="UP000192050"/>
    </source>
</evidence>
<dbReference type="AlphaFoldDB" id="A0A1V0N2L9"/>
<dbReference type="GeneID" id="16025699"/>
<dbReference type="GO" id="GO:0019305">
    <property type="term" value="P:dTDP-rhamnose biosynthetic process"/>
    <property type="evidence" value="ECO:0007669"/>
    <property type="project" value="TreeGrafter"/>
</dbReference>
<dbReference type="GO" id="GO:0008831">
    <property type="term" value="F:dTDP-4-dehydrorhamnose reductase activity"/>
    <property type="evidence" value="ECO:0007669"/>
    <property type="project" value="TreeGrafter"/>
</dbReference>
<dbReference type="KEGG" id="fai:FAD_0496"/>
<reference evidence="2 4" key="1">
    <citation type="submission" date="2011-10" db="EMBL/GenBank/DDBJ databases">
        <title>Metabolic and evolutionary patterns in the extreme acidophile Ferroplasma acidiphilum.</title>
        <authorList>
            <person name="Golyshina O.V."/>
            <person name="Kozyavkin S.A."/>
            <person name="Tatusov R.L."/>
            <person name="Slesarev A.I."/>
            <person name="Golyshin P.N."/>
        </authorList>
    </citation>
    <scope>NUCLEOTIDE SEQUENCE [LARGE SCALE GENOMIC DNA]</scope>
    <source>
        <strain evidence="2">Berkeley</strain>
        <strain evidence="4">Y</strain>
    </source>
</reference>
<evidence type="ECO:0000313" key="2">
    <source>
        <dbReference type="EMBL" id="ARD84410.1"/>
    </source>
</evidence>
<dbReference type="EMBL" id="CP015363">
    <property type="protein sequence ID" value="ARD84410.1"/>
    <property type="molecule type" value="Genomic_DNA"/>
</dbReference>
<dbReference type="EMBL" id="JABGBP010000130">
    <property type="protein sequence ID" value="NOL59988.1"/>
    <property type="molecule type" value="Genomic_DNA"/>
</dbReference>
<accession>A0A1V0N2L9</accession>
<organism evidence="2 4">
    <name type="scientific">Ferroplasma acidiphilum</name>
    <dbReference type="NCBI Taxonomy" id="74969"/>
    <lineage>
        <taxon>Archaea</taxon>
        <taxon>Methanobacteriati</taxon>
        <taxon>Thermoplasmatota</taxon>
        <taxon>Thermoplasmata</taxon>
        <taxon>Thermoplasmatales</taxon>
        <taxon>Ferroplasmaceae</taxon>
        <taxon>Ferroplasma</taxon>
    </lineage>
</organism>
<name>A0A1V0N2L9_9ARCH</name>
<dbReference type="InterPro" id="IPR029903">
    <property type="entry name" value="RmlD-like-bd"/>
</dbReference>
<dbReference type="PANTHER" id="PTHR10491">
    <property type="entry name" value="DTDP-4-DEHYDRORHAMNOSE REDUCTASE"/>
    <property type="match status" value="1"/>
</dbReference>
<evidence type="ECO:0000313" key="3">
    <source>
        <dbReference type="EMBL" id="NOL59988.1"/>
    </source>
</evidence>
<dbReference type="InterPro" id="IPR036291">
    <property type="entry name" value="NAD(P)-bd_dom_sf"/>
</dbReference>
<reference evidence="3 5" key="2">
    <citation type="submission" date="2020-05" db="EMBL/GenBank/DDBJ databases">
        <authorList>
            <person name="Zhang R."/>
        </authorList>
    </citation>
    <scope>NUCLEOTIDE SEQUENCE [LARGE SCALE GENOMIC DNA]</scope>
    <source>
        <strain evidence="3 5">DSM 28986</strain>
    </source>
</reference>
<dbReference type="GO" id="GO:0005829">
    <property type="term" value="C:cytosol"/>
    <property type="evidence" value="ECO:0007669"/>
    <property type="project" value="TreeGrafter"/>
</dbReference>